<evidence type="ECO:0000313" key="2">
    <source>
        <dbReference type="EMBL" id="HEN40987.1"/>
    </source>
</evidence>
<name>A0A831UAJ0_GEOME</name>
<reference evidence="2" key="1">
    <citation type="journal article" date="2020" name="mSystems">
        <title>Genome- and Community-Level Interaction Insights into Carbon Utilization and Element Cycling Functions of Hydrothermarchaeota in Hydrothermal Sediment.</title>
        <authorList>
            <person name="Zhou Z."/>
            <person name="Liu Y."/>
            <person name="Xu W."/>
            <person name="Pan J."/>
            <person name="Luo Z.H."/>
            <person name="Li M."/>
        </authorList>
    </citation>
    <scope>NUCLEOTIDE SEQUENCE [LARGE SCALE GENOMIC DNA]</scope>
    <source>
        <strain evidence="2">SpSt-349</strain>
    </source>
</reference>
<organism evidence="2">
    <name type="scientific">Geobacter metallireducens</name>
    <dbReference type="NCBI Taxonomy" id="28232"/>
    <lineage>
        <taxon>Bacteria</taxon>
        <taxon>Pseudomonadati</taxon>
        <taxon>Thermodesulfobacteriota</taxon>
        <taxon>Desulfuromonadia</taxon>
        <taxon>Geobacterales</taxon>
        <taxon>Geobacteraceae</taxon>
        <taxon>Geobacter</taxon>
    </lineage>
</organism>
<proteinExistence type="predicted"/>
<evidence type="ECO:0000256" key="1">
    <source>
        <dbReference type="SAM" id="MobiDB-lite"/>
    </source>
</evidence>
<gene>
    <name evidence="2" type="ORF">ENQ87_01230</name>
</gene>
<dbReference type="AlphaFoldDB" id="A0A831UAJ0"/>
<dbReference type="EMBL" id="DSOV01000005">
    <property type="protein sequence ID" value="HEN40987.1"/>
    <property type="molecule type" value="Genomic_DNA"/>
</dbReference>
<accession>A0A831UAJ0</accession>
<feature type="region of interest" description="Disordered" evidence="1">
    <location>
        <begin position="82"/>
        <end position="120"/>
    </location>
</feature>
<protein>
    <submittedName>
        <fullName evidence="2">Uncharacterized protein</fullName>
    </submittedName>
</protein>
<sequence length="120" mass="13219">MATTINDLVLVHIDNKPGFYARIEDVSPDVKPGWWRVKLLVLTFPLEIYTWILEEAQINGTPFTMGGTPIRMEKVISPIQADAAAVPPPPKRSSISPAGEEKDPGKGGKVVSLLDRKKEK</sequence>
<comment type="caution">
    <text evidence="2">The sequence shown here is derived from an EMBL/GenBank/DDBJ whole genome shotgun (WGS) entry which is preliminary data.</text>
</comment>